<dbReference type="SUPFAM" id="SSF48371">
    <property type="entry name" value="ARM repeat"/>
    <property type="match status" value="1"/>
</dbReference>
<feature type="compositionally biased region" description="Polar residues" evidence="2">
    <location>
        <begin position="78"/>
        <end position="98"/>
    </location>
</feature>
<dbReference type="EMBL" id="JARBJD010000035">
    <property type="protein sequence ID" value="KAK2958729.1"/>
    <property type="molecule type" value="Genomic_DNA"/>
</dbReference>
<dbReference type="PANTHER" id="PTHR46540">
    <property type="entry name" value="TETRATRICOPEPTIDE REPEAT PROTEIN 12"/>
    <property type="match status" value="1"/>
</dbReference>
<evidence type="ECO:0000256" key="2">
    <source>
        <dbReference type="SAM" id="MobiDB-lite"/>
    </source>
</evidence>
<evidence type="ECO:0000256" key="1">
    <source>
        <dbReference type="SAM" id="Coils"/>
    </source>
</evidence>
<dbReference type="InterPro" id="IPR011989">
    <property type="entry name" value="ARM-like"/>
</dbReference>
<feature type="coiled-coil region" evidence="1">
    <location>
        <begin position="201"/>
        <end position="228"/>
    </location>
</feature>
<feature type="region of interest" description="Disordered" evidence="2">
    <location>
        <begin position="1"/>
        <end position="100"/>
    </location>
</feature>
<keyword evidence="4" id="KW-1185">Reference proteome</keyword>
<dbReference type="InterPro" id="IPR043195">
    <property type="entry name" value="TTC12"/>
</dbReference>
<feature type="region of interest" description="Disordered" evidence="2">
    <location>
        <begin position="516"/>
        <end position="539"/>
    </location>
</feature>
<accession>A0ABQ9Y4U0</accession>
<feature type="region of interest" description="Disordered" evidence="2">
    <location>
        <begin position="899"/>
        <end position="926"/>
    </location>
</feature>
<reference evidence="3 4" key="1">
    <citation type="journal article" date="2022" name="bioRxiv">
        <title>Genomics of Preaxostyla Flagellates Illuminates Evolutionary Transitions and the Path Towards Mitochondrial Loss.</title>
        <authorList>
            <person name="Novak L.V.F."/>
            <person name="Treitli S.C."/>
            <person name="Pyrih J."/>
            <person name="Halakuc P."/>
            <person name="Pipaliya S.V."/>
            <person name="Vacek V."/>
            <person name="Brzon O."/>
            <person name="Soukal P."/>
            <person name="Eme L."/>
            <person name="Dacks J.B."/>
            <person name="Karnkowska A."/>
            <person name="Elias M."/>
            <person name="Hampl V."/>
        </authorList>
    </citation>
    <scope>NUCLEOTIDE SEQUENCE [LARGE SCALE GENOMIC DNA]</scope>
    <source>
        <strain evidence="3">NAU3</strain>
        <tissue evidence="3">Gut</tissue>
    </source>
</reference>
<feature type="compositionally biased region" description="Polar residues" evidence="2">
    <location>
        <begin position="913"/>
        <end position="922"/>
    </location>
</feature>
<dbReference type="Gene3D" id="1.25.40.10">
    <property type="entry name" value="Tetratricopeptide repeat domain"/>
    <property type="match status" value="1"/>
</dbReference>
<evidence type="ECO:0000313" key="3">
    <source>
        <dbReference type="EMBL" id="KAK2958729.1"/>
    </source>
</evidence>
<feature type="compositionally biased region" description="Polar residues" evidence="2">
    <location>
        <begin position="38"/>
        <end position="66"/>
    </location>
</feature>
<sequence>MNPDSQISRDSSTSSFPSSFLTGSTRFTPPPQTEAKSKPSTLTPTGLQKSQPPAKTDTSPNGNSRPKQNDKDEEQVGYSPSQIASNSRQLSATTTSNGDIAEFRERGNELYRVQDFEGAISEYTKGLEINRNSIPLLVNRALASIKLHRYTSAVRDCTDALVIDRVNVKALVRRAMAWRGKKKPQFALDDLKTAAKYAATNTEIQRMMRSVEQEIATQEAEEDLLKRVMQEENGDSLRIKELIKHTIPQLIALSVSSSLPNTSPPSFPTGASNLVPSPSSTGPSANSIFSIHSSNSYYAGNDHQRTMKFLQHVLWHLADLITDEKLRLYFRAIGGVDAICHPPASSSKQISALDVHPYKAMMVLAIASMDHQCAQELASPTILPNLLNHLTVSRASLVTPSNRTFTAHSGSALLGQLSSYDAFTPTSTASRSPFASIHERYDSEASPSPTSMPYVTSDVIEASARLMASLCSKESFRSQLSQQQQNSLVSALFECVVLNTPEPALQQHWKERQASIKTDNVSGSPQQTPTSAPTSPAILSKSNESRLKRLFRTPVNGQGVPLHSLPAAPFALSALISFASDQNVFAAFANFHNPPNATGPATATSIFTLLSPLLGSKSELLSSFTATLFNQLSRDQVFRMDILTQAGSALLAFISRGLKRLTAYVSYTARAENGSDGTAGSGEGSGVGGGLAKPSVYSAYNPRPTVAPSTVVPPPHFNLSPPLPPLPSSIIHTSMNTKHTSTWEDEMEAIAERNGAEIGWEEGRGICQAMSCISNCALSPSAVDVMLEMNVVSVVMPALVPVPPIVALALPSPHYTPLAPRPPPSIPLPVSTTALSLLARAYSPTSLAESIPLSLIPALLDGLLHASPVRTHAAHLCALLTRHVKDAVRALISTDANAAKDPTAAKRQLHSLRPSNSPSPVGSQVGPYGLPIMTPAPFVRLAMVVREGKDDEAGNAAVALAECGKDKESHSLLLDSGCLEALVQCMQTRQGHTQRNAAIALARASQDPNNLARVRALHGIELMQMVKTEGASDRK</sequence>
<dbReference type="InterPro" id="IPR011990">
    <property type="entry name" value="TPR-like_helical_dom_sf"/>
</dbReference>
<dbReference type="Gene3D" id="1.25.10.10">
    <property type="entry name" value="Leucine-rich Repeat Variant"/>
    <property type="match status" value="1"/>
</dbReference>
<gene>
    <name evidence="3" type="ORF">BLNAU_6232</name>
</gene>
<dbReference type="SUPFAM" id="SSF48452">
    <property type="entry name" value="TPR-like"/>
    <property type="match status" value="1"/>
</dbReference>
<name>A0ABQ9Y4U0_9EUKA</name>
<dbReference type="SMART" id="SM00028">
    <property type="entry name" value="TPR"/>
    <property type="match status" value="3"/>
</dbReference>
<dbReference type="InterPro" id="IPR019734">
    <property type="entry name" value="TPR_rpt"/>
</dbReference>
<feature type="compositionally biased region" description="Low complexity" evidence="2">
    <location>
        <begin position="524"/>
        <end position="537"/>
    </location>
</feature>
<feature type="compositionally biased region" description="Low complexity" evidence="2">
    <location>
        <begin position="1"/>
        <end position="25"/>
    </location>
</feature>
<proteinExistence type="predicted"/>
<evidence type="ECO:0000313" key="4">
    <source>
        <dbReference type="Proteomes" id="UP001281761"/>
    </source>
</evidence>
<dbReference type="PANTHER" id="PTHR46540:SF1">
    <property type="entry name" value="TETRATRICOPEPTIDE REPEAT PROTEIN 12"/>
    <property type="match status" value="1"/>
</dbReference>
<dbReference type="InterPro" id="IPR016024">
    <property type="entry name" value="ARM-type_fold"/>
</dbReference>
<protein>
    <submittedName>
        <fullName evidence="3">Uncharacterized protein</fullName>
    </submittedName>
</protein>
<keyword evidence="1" id="KW-0175">Coiled coil</keyword>
<comment type="caution">
    <text evidence="3">The sequence shown here is derived from an EMBL/GenBank/DDBJ whole genome shotgun (WGS) entry which is preliminary data.</text>
</comment>
<organism evidence="3 4">
    <name type="scientific">Blattamonas nauphoetae</name>
    <dbReference type="NCBI Taxonomy" id="2049346"/>
    <lineage>
        <taxon>Eukaryota</taxon>
        <taxon>Metamonada</taxon>
        <taxon>Preaxostyla</taxon>
        <taxon>Oxymonadida</taxon>
        <taxon>Blattamonas</taxon>
    </lineage>
</organism>
<dbReference type="Proteomes" id="UP001281761">
    <property type="component" value="Unassembled WGS sequence"/>
</dbReference>